<organism evidence="3 4">
    <name type="scientific">Hydrogenophaga laconesensis</name>
    <dbReference type="NCBI Taxonomy" id="1805971"/>
    <lineage>
        <taxon>Bacteria</taxon>
        <taxon>Pseudomonadati</taxon>
        <taxon>Pseudomonadota</taxon>
        <taxon>Betaproteobacteria</taxon>
        <taxon>Burkholderiales</taxon>
        <taxon>Comamonadaceae</taxon>
        <taxon>Hydrogenophaga</taxon>
    </lineage>
</organism>
<evidence type="ECO:0000313" key="3">
    <source>
        <dbReference type="EMBL" id="MDR7096635.1"/>
    </source>
</evidence>
<dbReference type="Proteomes" id="UP001265550">
    <property type="component" value="Unassembled WGS sequence"/>
</dbReference>
<dbReference type="EMBL" id="JAVDWE010000015">
    <property type="protein sequence ID" value="MDR7096635.1"/>
    <property type="molecule type" value="Genomic_DNA"/>
</dbReference>
<dbReference type="Gene3D" id="3.40.190.150">
    <property type="entry name" value="Bordetella uptake gene, domain 1"/>
    <property type="match status" value="1"/>
</dbReference>
<sequence length="323" mass="33347">MKLKMKHWITGLALAAVAAAPAMAQGKFPDNMIKIVVPFAAGGGVDNAARLLAKQLQTDLGVTVVVDNRAGGSGTIGGKAVQTAHPDGYTLLFSAATHVLASHVLATPPYDPVTDFTAVARTGEAPLLIVIPPTAPQKNLREVIDAAKGGNNWNAAIPALGAPSHLATLLLAKQGKVNFTMTPYRGTAPAATDVAGGHVQLLVDSIISLQPMAKGGRVKPVAQTGAKRSSVAPDVPTAAESGYPGLVYVSWYGVWAPKGTPDDRVQFLNKAINKATEELAKAGSLAALGVEPVVESVDAFRKYIANDVAQSAGLLKEAGFKPE</sequence>
<dbReference type="SUPFAM" id="SSF53850">
    <property type="entry name" value="Periplasmic binding protein-like II"/>
    <property type="match status" value="1"/>
</dbReference>
<dbReference type="PANTHER" id="PTHR42928:SF5">
    <property type="entry name" value="BLR1237 PROTEIN"/>
    <property type="match status" value="1"/>
</dbReference>
<dbReference type="RefSeq" id="WP_204735426.1">
    <property type="nucleotide sequence ID" value="NZ_JAVDWE010000015.1"/>
</dbReference>
<dbReference type="InterPro" id="IPR005064">
    <property type="entry name" value="BUG"/>
</dbReference>
<dbReference type="Pfam" id="PF03401">
    <property type="entry name" value="TctC"/>
    <property type="match status" value="1"/>
</dbReference>
<evidence type="ECO:0000313" key="4">
    <source>
        <dbReference type="Proteomes" id="UP001265550"/>
    </source>
</evidence>
<evidence type="ECO:0000256" key="2">
    <source>
        <dbReference type="SAM" id="SignalP"/>
    </source>
</evidence>
<accession>A0ABU1VH33</accession>
<keyword evidence="3" id="KW-0675">Receptor</keyword>
<dbReference type="InterPro" id="IPR042100">
    <property type="entry name" value="Bug_dom1"/>
</dbReference>
<proteinExistence type="inferred from homology"/>
<dbReference type="Gene3D" id="3.40.190.10">
    <property type="entry name" value="Periplasmic binding protein-like II"/>
    <property type="match status" value="1"/>
</dbReference>
<name>A0ABU1VH33_9BURK</name>
<reference evidence="3 4" key="1">
    <citation type="submission" date="2023-07" db="EMBL/GenBank/DDBJ databases">
        <title>Sorghum-associated microbial communities from plants grown in Nebraska, USA.</title>
        <authorList>
            <person name="Schachtman D."/>
        </authorList>
    </citation>
    <scope>NUCLEOTIDE SEQUENCE [LARGE SCALE GENOMIC DNA]</scope>
    <source>
        <strain evidence="3 4">BE240</strain>
    </source>
</reference>
<feature type="chain" id="PRO_5045763566" evidence="2">
    <location>
        <begin position="25"/>
        <end position="323"/>
    </location>
</feature>
<gene>
    <name evidence="3" type="ORF">J2X09_004392</name>
</gene>
<protein>
    <submittedName>
        <fullName evidence="3">Tripartite-type tricarboxylate transporter receptor subunit TctC</fullName>
    </submittedName>
</protein>
<feature type="signal peptide" evidence="2">
    <location>
        <begin position="1"/>
        <end position="24"/>
    </location>
</feature>
<comment type="similarity">
    <text evidence="1">Belongs to the UPF0065 (bug) family.</text>
</comment>
<dbReference type="PIRSF" id="PIRSF017082">
    <property type="entry name" value="YflP"/>
    <property type="match status" value="1"/>
</dbReference>
<keyword evidence="2" id="KW-0732">Signal</keyword>
<evidence type="ECO:0000256" key="1">
    <source>
        <dbReference type="ARBA" id="ARBA00006987"/>
    </source>
</evidence>
<dbReference type="CDD" id="cd07012">
    <property type="entry name" value="PBP2_Bug_TTT"/>
    <property type="match status" value="1"/>
</dbReference>
<comment type="caution">
    <text evidence="3">The sequence shown here is derived from an EMBL/GenBank/DDBJ whole genome shotgun (WGS) entry which is preliminary data.</text>
</comment>
<keyword evidence="4" id="KW-1185">Reference proteome</keyword>
<dbReference type="PANTHER" id="PTHR42928">
    <property type="entry name" value="TRICARBOXYLATE-BINDING PROTEIN"/>
    <property type="match status" value="1"/>
</dbReference>